<proteinExistence type="predicted"/>
<organism evidence="1 2">
    <name type="scientific">Branchiostoma lanceolatum</name>
    <name type="common">Common lancelet</name>
    <name type="synonym">Amphioxus lanceolatum</name>
    <dbReference type="NCBI Taxonomy" id="7740"/>
    <lineage>
        <taxon>Eukaryota</taxon>
        <taxon>Metazoa</taxon>
        <taxon>Chordata</taxon>
        <taxon>Cephalochordata</taxon>
        <taxon>Leptocardii</taxon>
        <taxon>Amphioxiformes</taxon>
        <taxon>Branchiostomatidae</taxon>
        <taxon>Branchiostoma</taxon>
    </lineage>
</organism>
<dbReference type="Proteomes" id="UP000838412">
    <property type="component" value="Chromosome 7"/>
</dbReference>
<accession>A0A8K0A7I2</accession>
<evidence type="ECO:0000313" key="2">
    <source>
        <dbReference type="Proteomes" id="UP000838412"/>
    </source>
</evidence>
<name>A0A8K0A7I2_BRALA</name>
<protein>
    <submittedName>
        <fullName evidence="1">Hypp4397 protein</fullName>
    </submittedName>
</protein>
<evidence type="ECO:0000313" key="1">
    <source>
        <dbReference type="EMBL" id="CAH1270717.1"/>
    </source>
</evidence>
<reference evidence="1" key="1">
    <citation type="submission" date="2022-01" db="EMBL/GenBank/DDBJ databases">
        <authorList>
            <person name="Braso-Vives M."/>
        </authorList>
    </citation>
    <scope>NUCLEOTIDE SEQUENCE</scope>
</reference>
<sequence length="115" mass="13201">MRYARLERASRRALTIPTSISATLHLILSTNTPTSDIIKLSQKGQFGEQRQCRWTACSDDCLNYPAIGDDLLTVGATHLVDYLHYYLVYTCLHCGVTHLVNYMHYYLVYTCHILE</sequence>
<dbReference type="AlphaFoldDB" id="A0A8K0A7I2"/>
<gene>
    <name evidence="1" type="primary">Hypp4397</name>
    <name evidence="1" type="ORF">BLAG_LOCUS22916</name>
</gene>
<keyword evidence="2" id="KW-1185">Reference proteome</keyword>
<dbReference type="EMBL" id="OV696692">
    <property type="protein sequence ID" value="CAH1270717.1"/>
    <property type="molecule type" value="Genomic_DNA"/>
</dbReference>